<dbReference type="AlphaFoldDB" id="A0A5R8KEP8"/>
<comment type="caution">
    <text evidence="1">The sequence shown here is derived from an EMBL/GenBank/DDBJ whole genome shotgun (WGS) entry which is preliminary data.</text>
</comment>
<dbReference type="Proteomes" id="UP000306196">
    <property type="component" value="Unassembled WGS sequence"/>
</dbReference>
<gene>
    <name evidence="1" type="ORF">FEM03_15180</name>
</gene>
<dbReference type="GO" id="GO:0032259">
    <property type="term" value="P:methylation"/>
    <property type="evidence" value="ECO:0007669"/>
    <property type="project" value="UniProtKB-KW"/>
</dbReference>
<evidence type="ECO:0000313" key="1">
    <source>
        <dbReference type="EMBL" id="TLD70069.1"/>
    </source>
</evidence>
<evidence type="ECO:0000313" key="2">
    <source>
        <dbReference type="Proteomes" id="UP000306196"/>
    </source>
</evidence>
<dbReference type="GO" id="GO:0008168">
    <property type="term" value="F:methyltransferase activity"/>
    <property type="evidence" value="ECO:0007669"/>
    <property type="project" value="UniProtKB-KW"/>
</dbReference>
<keyword evidence="1" id="KW-0489">Methyltransferase</keyword>
<name>A0A5R8KEP8_9BACT</name>
<keyword evidence="1" id="KW-0808">Transferase</keyword>
<accession>A0A5R8KEP8</accession>
<dbReference type="OrthoDB" id="823440at2"/>
<organism evidence="1 2">
    <name type="scientific">Phragmitibacter flavus</name>
    <dbReference type="NCBI Taxonomy" id="2576071"/>
    <lineage>
        <taxon>Bacteria</taxon>
        <taxon>Pseudomonadati</taxon>
        <taxon>Verrucomicrobiota</taxon>
        <taxon>Verrucomicrobiia</taxon>
        <taxon>Verrucomicrobiales</taxon>
        <taxon>Verrucomicrobiaceae</taxon>
        <taxon>Phragmitibacter</taxon>
    </lineage>
</organism>
<dbReference type="Gene3D" id="3.40.50.150">
    <property type="entry name" value="Vaccinia Virus protein VP39"/>
    <property type="match status" value="1"/>
</dbReference>
<proteinExistence type="predicted"/>
<reference evidence="1 2" key="1">
    <citation type="submission" date="2019-05" db="EMBL/GenBank/DDBJ databases">
        <title>Verrucobacter flavum gen. nov., sp. nov. a new member of the family Verrucomicrobiaceae.</title>
        <authorList>
            <person name="Szuroczki S."/>
            <person name="Abbaszade G."/>
            <person name="Szabo A."/>
            <person name="Felfoldi T."/>
            <person name="Schumann P."/>
            <person name="Boka K."/>
            <person name="Keki Z."/>
            <person name="Toumi M."/>
            <person name="Toth E."/>
        </authorList>
    </citation>
    <scope>NUCLEOTIDE SEQUENCE [LARGE SCALE GENOMIC DNA]</scope>
    <source>
        <strain evidence="1 2">MG-N-17</strain>
    </source>
</reference>
<dbReference type="RefSeq" id="WP_138087126.1">
    <property type="nucleotide sequence ID" value="NZ_VAUV01000010.1"/>
</dbReference>
<dbReference type="EMBL" id="VAUV01000010">
    <property type="protein sequence ID" value="TLD70069.1"/>
    <property type="molecule type" value="Genomic_DNA"/>
</dbReference>
<keyword evidence="2" id="KW-1185">Reference proteome</keyword>
<sequence>MFWRISRSLERYIRNILPQQIAPDRILEFGPGRSTRVFAETFPQALITSLEHQEPYYLKHKLKLQDLPQVTLYHCPLDHNSNSFYSTGLWSHSSYDLILVDGPPKNTKPKVRGGASCIFNNLTPGGLIILDDSNRPDEKSIIQQWIPDFDLTEIFNGSSFTVLQKSPSVSTARTRAQAEAEAEPAYMLGAA</sequence>
<dbReference type="InterPro" id="IPR029063">
    <property type="entry name" value="SAM-dependent_MTases_sf"/>
</dbReference>
<protein>
    <submittedName>
        <fullName evidence="1">Class I SAM-dependent methyltransferase</fullName>
    </submittedName>
</protein>
<dbReference type="SUPFAM" id="SSF53335">
    <property type="entry name" value="S-adenosyl-L-methionine-dependent methyltransferases"/>
    <property type="match status" value="1"/>
</dbReference>